<comment type="caution">
    <text evidence="2">The sequence shown here is derived from an EMBL/GenBank/DDBJ whole genome shotgun (WGS) entry which is preliminary data.</text>
</comment>
<proteinExistence type="predicted"/>
<dbReference type="RefSeq" id="WP_184748304.1">
    <property type="nucleotide sequence ID" value="NZ_JACHGJ010000009.1"/>
</dbReference>
<organism evidence="2 3">
    <name type="scientific">Spirochaeta isovalerica</name>
    <dbReference type="NCBI Taxonomy" id="150"/>
    <lineage>
        <taxon>Bacteria</taxon>
        <taxon>Pseudomonadati</taxon>
        <taxon>Spirochaetota</taxon>
        <taxon>Spirochaetia</taxon>
        <taxon>Spirochaetales</taxon>
        <taxon>Spirochaetaceae</taxon>
        <taxon>Spirochaeta</taxon>
    </lineage>
</organism>
<dbReference type="Proteomes" id="UP000587760">
    <property type="component" value="Unassembled WGS sequence"/>
</dbReference>
<dbReference type="PANTHER" id="PTHR46438">
    <property type="entry name" value="ALPHA/BETA-HYDROLASES SUPERFAMILY PROTEIN"/>
    <property type="match status" value="1"/>
</dbReference>
<dbReference type="PANTHER" id="PTHR46438:SF2">
    <property type="entry name" value="ALPHA_BETA-HYDROLASES SUPERFAMILY PROTEIN"/>
    <property type="match status" value="1"/>
</dbReference>
<evidence type="ECO:0000313" key="3">
    <source>
        <dbReference type="Proteomes" id="UP000587760"/>
    </source>
</evidence>
<dbReference type="Gene3D" id="3.40.50.1820">
    <property type="entry name" value="alpha/beta hydrolase"/>
    <property type="match status" value="1"/>
</dbReference>
<dbReference type="AlphaFoldDB" id="A0A841RH08"/>
<reference evidence="2 3" key="1">
    <citation type="submission" date="2020-08" db="EMBL/GenBank/DDBJ databases">
        <title>Genomic Encyclopedia of Type Strains, Phase IV (KMG-IV): sequencing the most valuable type-strain genomes for metagenomic binning, comparative biology and taxonomic classification.</title>
        <authorList>
            <person name="Goeker M."/>
        </authorList>
    </citation>
    <scope>NUCLEOTIDE SEQUENCE [LARGE SCALE GENOMIC DNA]</scope>
    <source>
        <strain evidence="2 3">DSM 2461</strain>
    </source>
</reference>
<dbReference type="SUPFAM" id="SSF53474">
    <property type="entry name" value="alpha/beta-Hydrolases"/>
    <property type="match status" value="1"/>
</dbReference>
<accession>A0A841RH08</accession>
<dbReference type="InterPro" id="IPR029058">
    <property type="entry name" value="AB_hydrolase_fold"/>
</dbReference>
<dbReference type="InterPro" id="IPR000073">
    <property type="entry name" value="AB_hydrolase_1"/>
</dbReference>
<gene>
    <name evidence="2" type="ORF">HNR50_003757</name>
</gene>
<feature type="domain" description="AB hydrolase-1" evidence="1">
    <location>
        <begin position="54"/>
        <end position="264"/>
    </location>
</feature>
<keyword evidence="3" id="KW-1185">Reference proteome</keyword>
<evidence type="ECO:0000259" key="1">
    <source>
        <dbReference type="Pfam" id="PF12697"/>
    </source>
</evidence>
<name>A0A841RH08_9SPIO</name>
<evidence type="ECO:0000313" key="2">
    <source>
        <dbReference type="EMBL" id="MBB6482069.1"/>
    </source>
</evidence>
<dbReference type="Pfam" id="PF12697">
    <property type="entry name" value="Abhydrolase_6"/>
    <property type="match status" value="1"/>
</dbReference>
<dbReference type="EMBL" id="JACHGJ010000009">
    <property type="protein sequence ID" value="MBB6482069.1"/>
    <property type="molecule type" value="Genomic_DNA"/>
</dbReference>
<protein>
    <submittedName>
        <fullName evidence="2">Pimeloyl-ACP methyl ester carboxylesterase</fullName>
    </submittedName>
</protein>
<sequence>MSRAVFKTEEGKDQILRFYDGMLKKYPIANQSHIDTEQGRTFVLSAGEPENPPLVLIHGSGSNSLAWMGEIEKLSQTHRVHCIDIPGEPGKSESVRFDSTREAFSLWIDDIVKGLKLKKPLIGGLSLGGWAAIAYAISHPDKVSGVIALAPTGIVKPKTGFLIRTIFYSMRGEKGIRKLLSIMFDGEPVPEEVVEFQLLATRHFHFRMDTPSLFTDRELQNLKVPLTYVCGKEDYVFDGSKAVRRLNKINPAIRTALTDKGHALTDIREFLL</sequence>